<dbReference type="Proteomes" id="UP000057737">
    <property type="component" value="Unassembled WGS sequence"/>
</dbReference>
<name>A0A109K498_9BRAD</name>
<dbReference type="AlphaFoldDB" id="A0A109K498"/>
<sequence>MSYAFDLECLVERDDRHVVTEGVIATCLTMSEAENIAERLCWDYPTAGVVIWRVPYDRELHLHIDGEPKKLMYIGKDLRWSGYDRSWVVDRK</sequence>
<reference evidence="1 2" key="1">
    <citation type="submission" date="2015-11" db="EMBL/GenBank/DDBJ databases">
        <title>Draft Genome Sequence of the Strain BR 10303 (Bradyrhizobium sp.) isolated from nodules of Centrolobium paraense.</title>
        <authorList>
            <person name="Zelli J.E."/>
            <person name="Simoes-Araujo J.L."/>
            <person name="Barauna A.C."/>
            <person name="Silva K."/>
        </authorList>
    </citation>
    <scope>NUCLEOTIDE SEQUENCE [LARGE SCALE GENOMIC DNA]</scope>
    <source>
        <strain evidence="1 2">BR 10303</strain>
    </source>
</reference>
<keyword evidence="2" id="KW-1185">Reference proteome</keyword>
<gene>
    <name evidence="1" type="ORF">AS156_28555</name>
</gene>
<accession>A0A109K498</accession>
<proteinExistence type="predicted"/>
<evidence type="ECO:0000313" key="2">
    <source>
        <dbReference type="Proteomes" id="UP000057737"/>
    </source>
</evidence>
<dbReference type="EMBL" id="LNCU01000015">
    <property type="protein sequence ID" value="KWV60534.1"/>
    <property type="molecule type" value="Genomic_DNA"/>
</dbReference>
<protein>
    <submittedName>
        <fullName evidence="1">Uncharacterized protein</fullName>
    </submittedName>
</protein>
<comment type="caution">
    <text evidence="1">The sequence shown here is derived from an EMBL/GenBank/DDBJ whole genome shotgun (WGS) entry which is preliminary data.</text>
</comment>
<evidence type="ECO:0000313" key="1">
    <source>
        <dbReference type="EMBL" id="KWV60534.1"/>
    </source>
</evidence>
<dbReference type="RefSeq" id="WP_066500190.1">
    <property type="nucleotide sequence ID" value="NZ_LNCU01000015.1"/>
</dbReference>
<organism evidence="1 2">
    <name type="scientific">Bradyrhizobium macuxiense</name>
    <dbReference type="NCBI Taxonomy" id="1755647"/>
    <lineage>
        <taxon>Bacteria</taxon>
        <taxon>Pseudomonadati</taxon>
        <taxon>Pseudomonadota</taxon>
        <taxon>Alphaproteobacteria</taxon>
        <taxon>Hyphomicrobiales</taxon>
        <taxon>Nitrobacteraceae</taxon>
        <taxon>Bradyrhizobium</taxon>
    </lineage>
</organism>